<keyword evidence="2" id="KW-0378">Hydrolase</keyword>
<feature type="signal peptide" evidence="4">
    <location>
        <begin position="1"/>
        <end position="24"/>
    </location>
</feature>
<feature type="chain" id="PRO_5042166898" description="Serine carboxypeptidase" evidence="4">
    <location>
        <begin position="25"/>
        <end position="253"/>
    </location>
</feature>
<comment type="similarity">
    <text evidence="1">Belongs to the peptidase S10 family.</text>
</comment>
<evidence type="ECO:0008006" key="7">
    <source>
        <dbReference type="Google" id="ProtNLM"/>
    </source>
</evidence>
<dbReference type="InterPro" id="IPR029058">
    <property type="entry name" value="AB_hydrolase_fold"/>
</dbReference>
<accession>A0AAD7XTB2</accession>
<organism evidence="5 6">
    <name type="scientific">Lichtheimia ornata</name>
    <dbReference type="NCBI Taxonomy" id="688661"/>
    <lineage>
        <taxon>Eukaryota</taxon>
        <taxon>Fungi</taxon>
        <taxon>Fungi incertae sedis</taxon>
        <taxon>Mucoromycota</taxon>
        <taxon>Mucoromycotina</taxon>
        <taxon>Mucoromycetes</taxon>
        <taxon>Mucorales</taxon>
        <taxon>Lichtheimiaceae</taxon>
        <taxon>Lichtheimia</taxon>
    </lineage>
</organism>
<dbReference type="Proteomes" id="UP001234581">
    <property type="component" value="Unassembled WGS sequence"/>
</dbReference>
<dbReference type="AlphaFoldDB" id="A0AAD7XTB2"/>
<dbReference type="GO" id="GO:0004185">
    <property type="term" value="F:serine-type carboxypeptidase activity"/>
    <property type="evidence" value="ECO:0007669"/>
    <property type="project" value="InterPro"/>
</dbReference>
<keyword evidence="2" id="KW-0645">Protease</keyword>
<reference evidence="5 6" key="1">
    <citation type="submission" date="2023-03" db="EMBL/GenBank/DDBJ databases">
        <title>Genome sequence of Lichtheimia ornata CBS 291.66.</title>
        <authorList>
            <person name="Mohabir J.T."/>
            <person name="Shea T.P."/>
            <person name="Kurbessoian T."/>
            <person name="Berby B."/>
            <person name="Fontaine J."/>
            <person name="Livny J."/>
            <person name="Gnirke A."/>
            <person name="Stajich J.E."/>
            <person name="Cuomo C.A."/>
        </authorList>
    </citation>
    <scope>NUCLEOTIDE SEQUENCE [LARGE SCALE GENOMIC DNA]</scope>
    <source>
        <strain evidence="5">CBS 291.66</strain>
    </source>
</reference>
<dbReference type="RefSeq" id="XP_058338574.1">
    <property type="nucleotide sequence ID" value="XM_058490676.1"/>
</dbReference>
<sequence>MKLNLNLLLSISLLFVLSIHAVDAASEFLAPVAQKHLDTYCKHLGNSCSSFEDCEYKFTQSRCCYQGSCYRASSMTTSSWADLLSLAWSWSFDNNLESHQLDSLTQRLVPDLEQPSHGRAISESGKNPYERNMETYLNVPDVMSHMGAMMDSAANSAYAHDWMRPYVDEIAPLLEDGIRILIYAGDADFTCNWMGNKAWVIGLPWSGHEEFAAAEDTPWFSTTANEQGGHVVPMDRGDYAIDMLNNWLHEELV</sequence>
<dbReference type="InterPro" id="IPR001563">
    <property type="entry name" value="Peptidase_S10"/>
</dbReference>
<keyword evidence="3" id="KW-0325">Glycoprotein</keyword>
<dbReference type="GO" id="GO:0006508">
    <property type="term" value="P:proteolysis"/>
    <property type="evidence" value="ECO:0007669"/>
    <property type="project" value="InterPro"/>
</dbReference>
<evidence type="ECO:0000256" key="4">
    <source>
        <dbReference type="SAM" id="SignalP"/>
    </source>
</evidence>
<dbReference type="GeneID" id="83218101"/>
<evidence type="ECO:0000256" key="2">
    <source>
        <dbReference type="ARBA" id="ARBA00022645"/>
    </source>
</evidence>
<dbReference type="EMBL" id="JARTCD010000074">
    <property type="protein sequence ID" value="KAJ8653660.1"/>
    <property type="molecule type" value="Genomic_DNA"/>
</dbReference>
<dbReference type="Pfam" id="PF00450">
    <property type="entry name" value="Peptidase_S10"/>
    <property type="match status" value="1"/>
</dbReference>
<keyword evidence="4" id="KW-0732">Signal</keyword>
<evidence type="ECO:0000256" key="3">
    <source>
        <dbReference type="ARBA" id="ARBA00023180"/>
    </source>
</evidence>
<evidence type="ECO:0000313" key="5">
    <source>
        <dbReference type="EMBL" id="KAJ8653660.1"/>
    </source>
</evidence>
<evidence type="ECO:0000256" key="1">
    <source>
        <dbReference type="ARBA" id="ARBA00009431"/>
    </source>
</evidence>
<proteinExistence type="inferred from homology"/>
<dbReference type="SUPFAM" id="SSF53474">
    <property type="entry name" value="alpha/beta-Hydrolases"/>
    <property type="match status" value="1"/>
</dbReference>
<comment type="caution">
    <text evidence="5">The sequence shown here is derived from an EMBL/GenBank/DDBJ whole genome shotgun (WGS) entry which is preliminary data.</text>
</comment>
<name>A0AAD7XTB2_9FUNG</name>
<protein>
    <recommendedName>
        <fullName evidence="7">Serine carboxypeptidase</fullName>
    </recommendedName>
</protein>
<gene>
    <name evidence="5" type="ORF">O0I10_010698</name>
</gene>
<keyword evidence="6" id="KW-1185">Reference proteome</keyword>
<evidence type="ECO:0000313" key="6">
    <source>
        <dbReference type="Proteomes" id="UP001234581"/>
    </source>
</evidence>
<keyword evidence="2" id="KW-0121">Carboxypeptidase</keyword>
<dbReference type="Gene3D" id="3.40.50.1820">
    <property type="entry name" value="alpha/beta hydrolase"/>
    <property type="match status" value="1"/>
</dbReference>